<dbReference type="EMBL" id="FUEG01000007">
    <property type="protein sequence ID" value="SJL06749.1"/>
    <property type="molecule type" value="Genomic_DNA"/>
</dbReference>
<dbReference type="Proteomes" id="UP000219338">
    <property type="component" value="Unassembled WGS sequence"/>
</dbReference>
<gene>
    <name evidence="1" type="ORF">ARMOST_10091</name>
</gene>
<organism evidence="1 2">
    <name type="scientific">Armillaria ostoyae</name>
    <name type="common">Armillaria root rot fungus</name>
    <dbReference type="NCBI Taxonomy" id="47428"/>
    <lineage>
        <taxon>Eukaryota</taxon>
        <taxon>Fungi</taxon>
        <taxon>Dikarya</taxon>
        <taxon>Basidiomycota</taxon>
        <taxon>Agaricomycotina</taxon>
        <taxon>Agaricomycetes</taxon>
        <taxon>Agaricomycetidae</taxon>
        <taxon>Agaricales</taxon>
        <taxon>Marasmiineae</taxon>
        <taxon>Physalacriaceae</taxon>
        <taxon>Armillaria</taxon>
    </lineage>
</organism>
<proteinExistence type="predicted"/>
<protein>
    <submittedName>
        <fullName evidence="1">Uncharacterized protein</fullName>
    </submittedName>
</protein>
<name>A0A284RDC2_ARMOS</name>
<reference evidence="2" key="1">
    <citation type="journal article" date="2017" name="Nat. Ecol. Evol.">
        <title>Genome expansion and lineage-specific genetic innovations in the forest pathogenic fungi Armillaria.</title>
        <authorList>
            <person name="Sipos G."/>
            <person name="Prasanna A.N."/>
            <person name="Walter M.C."/>
            <person name="O'Connor E."/>
            <person name="Balint B."/>
            <person name="Krizsan K."/>
            <person name="Kiss B."/>
            <person name="Hess J."/>
            <person name="Varga T."/>
            <person name="Slot J."/>
            <person name="Riley R."/>
            <person name="Boka B."/>
            <person name="Rigling D."/>
            <person name="Barry K."/>
            <person name="Lee J."/>
            <person name="Mihaltcheva S."/>
            <person name="LaButti K."/>
            <person name="Lipzen A."/>
            <person name="Waldron R."/>
            <person name="Moloney N.M."/>
            <person name="Sperisen C."/>
            <person name="Kredics L."/>
            <person name="Vagvoelgyi C."/>
            <person name="Patrignani A."/>
            <person name="Fitzpatrick D."/>
            <person name="Nagy I."/>
            <person name="Doyle S."/>
            <person name="Anderson J.B."/>
            <person name="Grigoriev I.V."/>
            <person name="Gueldener U."/>
            <person name="Muensterkoetter M."/>
            <person name="Nagy L.G."/>
        </authorList>
    </citation>
    <scope>NUCLEOTIDE SEQUENCE [LARGE SCALE GENOMIC DNA]</scope>
    <source>
        <strain evidence="2">C18/9</strain>
    </source>
</reference>
<evidence type="ECO:0000313" key="2">
    <source>
        <dbReference type="Proteomes" id="UP000219338"/>
    </source>
</evidence>
<accession>A0A284RDC2</accession>
<dbReference type="AlphaFoldDB" id="A0A284RDC2"/>
<evidence type="ECO:0000313" key="1">
    <source>
        <dbReference type="EMBL" id="SJL06749.1"/>
    </source>
</evidence>
<keyword evidence="2" id="KW-1185">Reference proteome</keyword>
<sequence length="95" mass="10726">MAAISTSPPNVCLYFPNIIITDISGEVSACCMVHNDFWGQHFWWIQPLLKNFIQLVCCYTFLIKAPTPKIVNNLPPMLEGASIKETLLVLFLNRA</sequence>